<evidence type="ECO:0000313" key="2">
    <source>
        <dbReference type="EMBL" id="EEF60798.1"/>
    </source>
</evidence>
<dbReference type="Proteomes" id="UP000003688">
    <property type="component" value="Unassembled WGS sequence"/>
</dbReference>
<accession>B9XHG3</accession>
<name>B9XHG3_PEDPL</name>
<organism evidence="2 3">
    <name type="scientific">Pedosphaera parvula (strain Ellin514)</name>
    <dbReference type="NCBI Taxonomy" id="320771"/>
    <lineage>
        <taxon>Bacteria</taxon>
        <taxon>Pseudomonadati</taxon>
        <taxon>Verrucomicrobiota</taxon>
        <taxon>Pedosphaerae</taxon>
        <taxon>Pedosphaerales</taxon>
        <taxon>Pedosphaeraceae</taxon>
        <taxon>Pedosphaera</taxon>
    </lineage>
</organism>
<evidence type="ECO:0000256" key="1">
    <source>
        <dbReference type="SAM" id="Phobius"/>
    </source>
</evidence>
<gene>
    <name evidence="2" type="ORF">Cflav_PD3656</name>
</gene>
<keyword evidence="1" id="KW-0812">Transmembrane</keyword>
<keyword evidence="3" id="KW-1185">Reference proteome</keyword>
<keyword evidence="1" id="KW-1133">Transmembrane helix</keyword>
<dbReference type="OrthoDB" id="3295122at2"/>
<dbReference type="AlphaFoldDB" id="B9XHG3"/>
<sequence>MALDTFVLLANQYDSEADALADFEAVRKLYTDLGIIDTYDAAVLCHSADGKVNIIKRVEEPTRHGGAIGLVVGLAVGAAVALFPPLGVGLGAGLLGGGAFGAGAGAIVGHVAGGMRRSDLKELGEFLDKGKCALLVAAATDMEAKVDAAITRTKKRAKARLQTDTDALKREIDAIHA</sequence>
<dbReference type="RefSeq" id="WP_007415257.1">
    <property type="nucleotide sequence ID" value="NZ_ABOX02000014.1"/>
</dbReference>
<evidence type="ECO:0000313" key="3">
    <source>
        <dbReference type="Proteomes" id="UP000003688"/>
    </source>
</evidence>
<dbReference type="EMBL" id="ABOX02000014">
    <property type="protein sequence ID" value="EEF60798.1"/>
    <property type="molecule type" value="Genomic_DNA"/>
</dbReference>
<evidence type="ECO:0008006" key="4">
    <source>
        <dbReference type="Google" id="ProtNLM"/>
    </source>
</evidence>
<feature type="transmembrane region" description="Helical" evidence="1">
    <location>
        <begin position="90"/>
        <end position="112"/>
    </location>
</feature>
<comment type="caution">
    <text evidence="2">The sequence shown here is derived from an EMBL/GenBank/DDBJ whole genome shotgun (WGS) entry which is preliminary data.</text>
</comment>
<keyword evidence="1" id="KW-0472">Membrane</keyword>
<protein>
    <recommendedName>
        <fullName evidence="4">DUF1269 domain-containing protein</fullName>
    </recommendedName>
</protein>
<proteinExistence type="predicted"/>
<reference evidence="2 3" key="1">
    <citation type="journal article" date="2011" name="J. Bacteriol.">
        <title>Genome sequence of 'Pedosphaera parvula' Ellin514, an aerobic Verrucomicrobial isolate from pasture soil.</title>
        <authorList>
            <person name="Kant R."/>
            <person name="van Passel M.W."/>
            <person name="Sangwan P."/>
            <person name="Palva A."/>
            <person name="Lucas S."/>
            <person name="Copeland A."/>
            <person name="Lapidus A."/>
            <person name="Glavina Del Rio T."/>
            <person name="Dalin E."/>
            <person name="Tice H."/>
            <person name="Bruce D."/>
            <person name="Goodwin L."/>
            <person name="Pitluck S."/>
            <person name="Chertkov O."/>
            <person name="Larimer F.W."/>
            <person name="Land M.L."/>
            <person name="Hauser L."/>
            <person name="Brettin T.S."/>
            <person name="Detter J.C."/>
            <person name="Han S."/>
            <person name="de Vos W.M."/>
            <person name="Janssen P.H."/>
            <person name="Smidt H."/>
        </authorList>
    </citation>
    <scope>NUCLEOTIDE SEQUENCE [LARGE SCALE GENOMIC DNA]</scope>
    <source>
        <strain evidence="2 3">Ellin514</strain>
    </source>
</reference>
<feature type="transmembrane region" description="Helical" evidence="1">
    <location>
        <begin position="65"/>
        <end position="84"/>
    </location>
</feature>